<evidence type="ECO:0000313" key="3">
    <source>
        <dbReference type="Proteomes" id="UP000053091"/>
    </source>
</evidence>
<dbReference type="EMBL" id="DF968183">
    <property type="protein sequence ID" value="GAP44933.1"/>
    <property type="molecule type" value="Genomic_DNA"/>
</dbReference>
<name>A0A0S7BVG4_9BACT</name>
<dbReference type="OrthoDB" id="708726at2"/>
<dbReference type="Pfam" id="PF13380">
    <property type="entry name" value="CoA_binding_2"/>
    <property type="match status" value="1"/>
</dbReference>
<gene>
    <name evidence="2" type="ORF">TBC1_12747</name>
</gene>
<dbReference type="InterPro" id="IPR036291">
    <property type="entry name" value="NAD(P)-bd_dom_sf"/>
</dbReference>
<proteinExistence type="predicted"/>
<accession>A0A0S7BVG4</accession>
<protein>
    <submittedName>
        <fullName evidence="2">Predicted CoA-binding protein</fullName>
    </submittedName>
</protein>
<dbReference type="Gene3D" id="3.40.50.720">
    <property type="entry name" value="NAD(P)-binding Rossmann-like Domain"/>
    <property type="match status" value="1"/>
</dbReference>
<dbReference type="Proteomes" id="UP000053091">
    <property type="component" value="Unassembled WGS sequence"/>
</dbReference>
<dbReference type="RefSeq" id="WP_062044891.1">
    <property type="nucleotide sequence ID" value="NZ_DF968183.1"/>
</dbReference>
<evidence type="ECO:0000313" key="2">
    <source>
        <dbReference type="EMBL" id="GAP44933.1"/>
    </source>
</evidence>
<feature type="domain" description="CoA-binding" evidence="1">
    <location>
        <begin position="7"/>
        <end position="118"/>
    </location>
</feature>
<reference evidence="2" key="1">
    <citation type="journal article" date="2015" name="Genome Announc.">
        <title>Draft Genome Sequence of Bacteroidales Strain TBC1, a Novel Isolate from a Methanogenic Wastewater Treatment System.</title>
        <authorList>
            <person name="Tourlousse D.M."/>
            <person name="Matsuura N."/>
            <person name="Sun L."/>
            <person name="Toyonaga M."/>
            <person name="Kuroda K."/>
            <person name="Ohashi A."/>
            <person name="Cruz R."/>
            <person name="Yamaguchi T."/>
            <person name="Sekiguchi Y."/>
        </authorList>
    </citation>
    <scope>NUCLEOTIDE SEQUENCE [LARGE SCALE GENOMIC DNA]</scope>
    <source>
        <strain evidence="2">TBC1</strain>
    </source>
</reference>
<dbReference type="STRING" id="1678841.TBC1_12747"/>
<organism evidence="2">
    <name type="scientific">Lentimicrobium saccharophilum</name>
    <dbReference type="NCBI Taxonomy" id="1678841"/>
    <lineage>
        <taxon>Bacteria</taxon>
        <taxon>Pseudomonadati</taxon>
        <taxon>Bacteroidota</taxon>
        <taxon>Bacteroidia</taxon>
        <taxon>Bacteroidales</taxon>
        <taxon>Lentimicrobiaceae</taxon>
        <taxon>Lentimicrobium</taxon>
    </lineage>
</organism>
<keyword evidence="3" id="KW-1185">Reference proteome</keyword>
<dbReference type="SUPFAM" id="SSF51735">
    <property type="entry name" value="NAD(P)-binding Rossmann-fold domains"/>
    <property type="match status" value="1"/>
</dbReference>
<dbReference type="InterPro" id="IPR003781">
    <property type="entry name" value="CoA-bd"/>
</dbReference>
<sequence length="124" mass="13524">MIPKSSKHTLVLGASLNPERFSNICINELVDGGFPVSAVGLRSGIVAGVNIMTGFPELNNIHTVTLYLGPKNQAQYYNYLVKLKPARIIFNPGTWNPELAELAGRHGISTEQKCTLMMISGGYF</sequence>
<dbReference type="AlphaFoldDB" id="A0A0S7BVG4"/>
<evidence type="ECO:0000259" key="1">
    <source>
        <dbReference type="Pfam" id="PF13380"/>
    </source>
</evidence>